<proteinExistence type="predicted"/>
<evidence type="ECO:0000313" key="2">
    <source>
        <dbReference type="Proteomes" id="UP000033695"/>
    </source>
</evidence>
<keyword evidence="2" id="KW-1185">Reference proteome</keyword>
<sequence length="61" mass="6870">MDFSSLLQDLIAGKIQEIEVNEGDFFAFNQAWLACPQHKQIIGTAQRDGKVDYHFVKDGNA</sequence>
<accession>A0A0F4KUC9</accession>
<dbReference type="Proteomes" id="UP000033695">
    <property type="component" value="Unassembled WGS sequence"/>
</dbReference>
<reference evidence="1 2" key="1">
    <citation type="submission" date="2014-12" db="EMBL/GenBank/DDBJ databases">
        <title>Comparative genomics of the lactic acid bacteria isolated from the honey bee gut.</title>
        <authorList>
            <person name="Ellegaard K.M."/>
            <person name="Tamarit D."/>
            <person name="Javelind E."/>
            <person name="Olofsson T."/>
            <person name="Andersson S.G."/>
            <person name="Vasquez A."/>
        </authorList>
    </citation>
    <scope>NUCLEOTIDE SEQUENCE [LARGE SCALE GENOMIC DNA]</scope>
    <source>
        <strain evidence="1 2">Hon2</strain>
    </source>
</reference>
<evidence type="ECO:0000313" key="1">
    <source>
        <dbReference type="EMBL" id="KJY48816.1"/>
    </source>
</evidence>
<gene>
    <name evidence="1" type="ORF">JG29_12270</name>
</gene>
<dbReference type="RefSeq" id="WP_045923070.1">
    <property type="nucleotide sequence ID" value="NZ_JAAEDY010000001.1"/>
</dbReference>
<dbReference type="HOGENOM" id="CLU_185803_1_0_9"/>
<comment type="caution">
    <text evidence="1">The sequence shown here is derived from an EMBL/GenBank/DDBJ whole genome shotgun (WGS) entry which is preliminary data.</text>
</comment>
<dbReference type="OrthoDB" id="2146345at2"/>
<name>A0A0F4KUC9_9LACO</name>
<dbReference type="AlphaFoldDB" id="A0A0F4KUC9"/>
<organism evidence="1 2">
    <name type="scientific">Bombilactobacillus mellis</name>
    <dbReference type="NCBI Taxonomy" id="1218508"/>
    <lineage>
        <taxon>Bacteria</taxon>
        <taxon>Bacillati</taxon>
        <taxon>Bacillota</taxon>
        <taxon>Bacilli</taxon>
        <taxon>Lactobacillales</taxon>
        <taxon>Lactobacillaceae</taxon>
        <taxon>Bombilactobacillus</taxon>
    </lineage>
</organism>
<dbReference type="PATRIC" id="fig|1218508.4.peg.1214"/>
<dbReference type="STRING" id="1218508.JG29_12270"/>
<dbReference type="EMBL" id="JXBZ01000008">
    <property type="protein sequence ID" value="KJY48816.1"/>
    <property type="molecule type" value="Genomic_DNA"/>
</dbReference>
<protein>
    <submittedName>
        <fullName evidence="1">Uncharacterized protein</fullName>
    </submittedName>
</protein>